<gene>
    <name evidence="2" type="ORF">TRAPUB_13182</name>
</gene>
<feature type="compositionally biased region" description="Low complexity" evidence="1">
    <location>
        <begin position="135"/>
        <end position="146"/>
    </location>
</feature>
<feature type="compositionally biased region" description="Polar residues" evidence="1">
    <location>
        <begin position="102"/>
        <end position="124"/>
    </location>
</feature>
<feature type="compositionally biased region" description="Basic and acidic residues" evidence="1">
    <location>
        <begin position="1"/>
        <end position="11"/>
    </location>
</feature>
<feature type="region of interest" description="Disordered" evidence="1">
    <location>
        <begin position="462"/>
        <end position="488"/>
    </location>
</feature>
<organism evidence="2 3">
    <name type="scientific">Trametes pubescens</name>
    <name type="common">White-rot fungus</name>
    <dbReference type="NCBI Taxonomy" id="154538"/>
    <lineage>
        <taxon>Eukaryota</taxon>
        <taxon>Fungi</taxon>
        <taxon>Dikarya</taxon>
        <taxon>Basidiomycota</taxon>
        <taxon>Agaricomycotina</taxon>
        <taxon>Agaricomycetes</taxon>
        <taxon>Polyporales</taxon>
        <taxon>Polyporaceae</taxon>
        <taxon>Trametes</taxon>
    </lineage>
</organism>
<dbReference type="OrthoDB" id="2758715at2759"/>
<protein>
    <submittedName>
        <fullName evidence="2">Uncharacterized protein</fullName>
    </submittedName>
</protein>
<feature type="compositionally biased region" description="Low complexity" evidence="1">
    <location>
        <begin position="268"/>
        <end position="292"/>
    </location>
</feature>
<comment type="caution">
    <text evidence="2">The sequence shown here is derived from an EMBL/GenBank/DDBJ whole genome shotgun (WGS) entry which is preliminary data.</text>
</comment>
<feature type="compositionally biased region" description="Polar residues" evidence="1">
    <location>
        <begin position="381"/>
        <end position="399"/>
    </location>
</feature>
<name>A0A1M2VRS7_TRAPU</name>
<keyword evidence="3" id="KW-1185">Reference proteome</keyword>
<accession>A0A1M2VRS7</accession>
<dbReference type="OMA" id="EPYYPSH"/>
<feature type="compositionally biased region" description="Low complexity" evidence="1">
    <location>
        <begin position="49"/>
        <end position="63"/>
    </location>
</feature>
<dbReference type="Proteomes" id="UP000184267">
    <property type="component" value="Unassembled WGS sequence"/>
</dbReference>
<evidence type="ECO:0000313" key="3">
    <source>
        <dbReference type="Proteomes" id="UP000184267"/>
    </source>
</evidence>
<dbReference type="AlphaFoldDB" id="A0A1M2VRS7"/>
<feature type="region of interest" description="Disordered" evidence="1">
    <location>
        <begin position="560"/>
        <end position="581"/>
    </location>
</feature>
<reference evidence="2 3" key="1">
    <citation type="submission" date="2016-10" db="EMBL/GenBank/DDBJ databases">
        <title>Genome sequence of the basidiomycete white-rot fungus Trametes pubescens.</title>
        <authorList>
            <person name="Makela M.R."/>
            <person name="Granchi Z."/>
            <person name="Peng M."/>
            <person name="De Vries R.P."/>
            <person name="Grigoriev I."/>
            <person name="Riley R."/>
            <person name="Hilden K."/>
        </authorList>
    </citation>
    <scope>NUCLEOTIDE SEQUENCE [LARGE SCALE GENOMIC DNA]</scope>
    <source>
        <strain evidence="2 3">FBCC735</strain>
    </source>
</reference>
<dbReference type="EMBL" id="MNAD01000790">
    <property type="protein sequence ID" value="OJT10314.1"/>
    <property type="molecule type" value="Genomic_DNA"/>
</dbReference>
<dbReference type="STRING" id="154538.A0A1M2VRS7"/>
<feature type="compositionally biased region" description="Polar residues" evidence="1">
    <location>
        <begin position="210"/>
        <end position="255"/>
    </location>
</feature>
<evidence type="ECO:0000256" key="1">
    <source>
        <dbReference type="SAM" id="MobiDB-lite"/>
    </source>
</evidence>
<feature type="compositionally biased region" description="Polar residues" evidence="1">
    <location>
        <begin position="316"/>
        <end position="328"/>
    </location>
</feature>
<feature type="compositionally biased region" description="Polar residues" evidence="1">
    <location>
        <begin position="160"/>
        <end position="170"/>
    </location>
</feature>
<feature type="compositionally biased region" description="Low complexity" evidence="1">
    <location>
        <begin position="401"/>
        <end position="411"/>
    </location>
</feature>
<feature type="compositionally biased region" description="Pro residues" evidence="1">
    <location>
        <begin position="64"/>
        <end position="86"/>
    </location>
</feature>
<feature type="compositionally biased region" description="Pro residues" evidence="1">
    <location>
        <begin position="26"/>
        <end position="44"/>
    </location>
</feature>
<proteinExistence type="predicted"/>
<evidence type="ECO:0000313" key="2">
    <source>
        <dbReference type="EMBL" id="OJT10314.1"/>
    </source>
</evidence>
<sequence length="581" mass="61466">MNRASASDRPRSSRRRSRNDSVDPASPAPPTPVPSPPLEPPPLVPAYQSLAAATAPPQSSPSDGPEPPDTPPPLAQAYPTLPPPTAPVYSQLPIHGRDVTRSTRSTPEASYHSPVSYTQSSLATASYPQYDDHSYSSSQDSRTSSSFGRPTGDDPRWAYTQHQQQSYPTSESDRYSPASPVANAQYAEPASPVDAYSVSSHRAPAPGGYQMSQESASYYSHYQPRQASNTALSGNAASSSPLAQTHSQQQSTNRHSIAHISNPVNRQHSPTSTSTTSAHSASPVVSHPSTPAGYGYVPSSMGSYADSPPGSVSPVAPTTSQLPSGMVSATTGQTYGSYEYESNSLASAGYALPPPQQQTQQQTQAYDRTLPALSPVHARESQSQSTLGTHFNYGQQGSYHSGPASSGARRASPPPVLAPIHVRRDAGAVATQTMAGSMRYASPPQPPMQSLASVSRISAGQHAFSYPPPAPTHSPTYAHTSSSYGSASSAGAVNGSGYYYHQQPVHAHGHREPSPEPVDAAAEQYLELHQPQPQRVMAAAHAGGGQNHHMHHHQYMQTGAVPGHSGWRTDDYHRGRGGLVQ</sequence>
<feature type="region of interest" description="Disordered" evidence="1">
    <location>
        <begin position="1"/>
        <end position="328"/>
    </location>
</feature>
<feature type="region of interest" description="Disordered" evidence="1">
    <location>
        <begin position="375"/>
        <end position="415"/>
    </location>
</feature>